<dbReference type="Gene3D" id="3.40.50.880">
    <property type="match status" value="1"/>
</dbReference>
<proteinExistence type="predicted"/>
<organism evidence="3 4">
    <name type="scientific">Candidatus Wallbacteria bacterium GWC2_49_35</name>
    <dbReference type="NCBI Taxonomy" id="1817813"/>
    <lineage>
        <taxon>Bacteria</taxon>
        <taxon>Candidatus Walliibacteriota</taxon>
    </lineage>
</organism>
<evidence type="ECO:0000256" key="1">
    <source>
        <dbReference type="SAM" id="Phobius"/>
    </source>
</evidence>
<comment type="caution">
    <text evidence="3">The sequence shown here is derived from an EMBL/GenBank/DDBJ whole genome shotgun (WGS) entry which is preliminary data.</text>
</comment>
<feature type="domain" description="Aerotolerance regulator N-terminal" evidence="2">
    <location>
        <begin position="1"/>
        <end position="78"/>
    </location>
</feature>
<accession>A0A1F7WH42</accession>
<dbReference type="Pfam" id="PF07584">
    <property type="entry name" value="BatA"/>
    <property type="match status" value="1"/>
</dbReference>
<keyword evidence="1" id="KW-1133">Transmembrane helix</keyword>
<keyword evidence="1" id="KW-0472">Membrane</keyword>
<feature type="transmembrane region" description="Helical" evidence="1">
    <location>
        <begin position="59"/>
        <end position="81"/>
    </location>
</feature>
<dbReference type="AlphaFoldDB" id="A0A1F7WH42"/>
<dbReference type="InterPro" id="IPR024163">
    <property type="entry name" value="Aerotolerance_reg_N"/>
</dbReference>
<dbReference type="PANTHER" id="PTHR37464:SF1">
    <property type="entry name" value="BLL2463 PROTEIN"/>
    <property type="match status" value="1"/>
</dbReference>
<dbReference type="PANTHER" id="PTHR37464">
    <property type="entry name" value="BLL2463 PROTEIN"/>
    <property type="match status" value="1"/>
</dbReference>
<evidence type="ECO:0000313" key="4">
    <source>
        <dbReference type="Proteomes" id="UP000178735"/>
    </source>
</evidence>
<dbReference type="InterPro" id="IPR029062">
    <property type="entry name" value="Class_I_gatase-like"/>
</dbReference>
<evidence type="ECO:0000313" key="3">
    <source>
        <dbReference type="EMBL" id="OGM02144.1"/>
    </source>
</evidence>
<dbReference type="STRING" id="1817813.A2008_02385"/>
<feature type="transmembrane region" description="Helical" evidence="1">
    <location>
        <begin position="6"/>
        <end position="27"/>
    </location>
</feature>
<protein>
    <recommendedName>
        <fullName evidence="2">Aerotolerance regulator N-terminal domain-containing protein</fullName>
    </recommendedName>
</protein>
<dbReference type="SUPFAM" id="SSF52317">
    <property type="entry name" value="Class I glutamine amidotransferase-like"/>
    <property type="match status" value="1"/>
</dbReference>
<reference evidence="3 4" key="1">
    <citation type="journal article" date="2016" name="Nat. Commun.">
        <title>Thousands of microbial genomes shed light on interconnected biogeochemical processes in an aquifer system.</title>
        <authorList>
            <person name="Anantharaman K."/>
            <person name="Brown C.T."/>
            <person name="Hug L.A."/>
            <person name="Sharon I."/>
            <person name="Castelle C.J."/>
            <person name="Probst A.J."/>
            <person name="Thomas B.C."/>
            <person name="Singh A."/>
            <person name="Wilkins M.J."/>
            <person name="Karaoz U."/>
            <person name="Brodie E.L."/>
            <person name="Williams K.H."/>
            <person name="Hubbard S.S."/>
            <person name="Banfield J.F."/>
        </authorList>
    </citation>
    <scope>NUCLEOTIDE SEQUENCE [LARGE SCALE GENOMIC DNA]</scope>
</reference>
<sequence>MPSFSFINTSYLLLMPLVMLPVIIHLISRKKRKIIDYPSLKFIREAYMKKARHMRINEILLLIVRTLMIALLIFSFARLLMFTADLSPAGGLKYALVIDNSYSAGYAAQGGQREKFLDSVKSKAAEIARAAKNAPKFVILTAGSGGKDSGFLDQSAAEEYIKNINYTYRIFSVTDAIAALEKKEYYKDLAGVTVISDFISSDRGEEAKLTAHIENNPAVKQGPRFELLNCGPANIAEARANKNLSITGSRISDDRIVAGKPFQVICKIKNHSLFQISSEVALVSDGVKLSSASFSAGAGEVCDVSVSHVFMNSGNYSLKMILSEDALEFDNVFNIVITPAASLYVLILCDHDPASRDDYIYKYVSSALNPLSAISIKDGLIIQPLVLNMSVNPPVEFKNFDAVIISGLKTAPDGLAAKLEKYVSAGGGVLFLPPDGSALKSFSAAFSRVLPLDLSMTAPVSSPDEKNYFNLSGINYDHEIFNIFKNKNSGDIERPRFYKIIPCEAKDKKTQDVSVIAHFEHSMPALAERRIGRGVSMIFTGYLDQAGSNISDSPLFVPFIHQIAYYINRNRGGGSRPRTIGEAIREYYGASDMISAVSCMLPDSAVERRLDTKTSPEGLYSEITDTFTPGFYTIFKKSDDKISQKKFAVNFDPRESELLASDHGAITSALSRHSLLKTADGGAGSGNEKKTEVTPYLFMAVLALMALESYLTCRGKL</sequence>
<dbReference type="InterPro" id="IPR011933">
    <property type="entry name" value="Double_TM_dom"/>
</dbReference>
<dbReference type="Proteomes" id="UP000178735">
    <property type="component" value="Unassembled WGS sequence"/>
</dbReference>
<evidence type="ECO:0000259" key="2">
    <source>
        <dbReference type="Pfam" id="PF07584"/>
    </source>
</evidence>
<name>A0A1F7WH42_9BACT</name>
<dbReference type="EMBL" id="MGFH01000215">
    <property type="protein sequence ID" value="OGM02144.1"/>
    <property type="molecule type" value="Genomic_DNA"/>
</dbReference>
<gene>
    <name evidence="3" type="ORF">A2008_02385</name>
</gene>
<keyword evidence="1" id="KW-0812">Transmembrane</keyword>
<dbReference type="NCBIfam" id="TIGR02226">
    <property type="entry name" value="two_anch"/>
    <property type="match status" value="1"/>
</dbReference>